<accession>A0AAE0CCF3</accession>
<reference evidence="3" key="2">
    <citation type="submission" date="2023-06" db="EMBL/GenBank/DDBJ databases">
        <title>Long-read-based genome assembly of the green algal bacterivore Cymbomonas tetramitiformis.</title>
        <authorList>
            <person name="Gyaltshen Y."/>
            <person name="Rozenberg A."/>
            <person name="Paasch A."/>
            <person name="Burns J.A."/>
            <person name="Warring S."/>
            <person name="Larson R."/>
            <person name="Maurer-Alcala X."/>
            <person name="Dacks J."/>
            <person name="Kim E."/>
        </authorList>
    </citation>
    <scope>NUCLEOTIDE SEQUENCE</scope>
    <source>
        <strain evidence="3">PLY_AMNH</strain>
    </source>
</reference>
<dbReference type="EMBL" id="LGRX02025898">
    <property type="protein sequence ID" value="KAK3251664.1"/>
    <property type="molecule type" value="Genomic_DNA"/>
</dbReference>
<feature type="region of interest" description="Disordered" evidence="1">
    <location>
        <begin position="259"/>
        <end position="298"/>
    </location>
</feature>
<dbReference type="EMBL" id="LGRX02008834">
    <property type="protein sequence ID" value="KAK3272692.1"/>
    <property type="molecule type" value="Genomic_DNA"/>
</dbReference>
<gene>
    <name evidence="4" type="ORF">CYMTET_19030</name>
    <name evidence="3" type="ORF">CYMTET_38998</name>
    <name evidence="2" type="ORF">CYMTET_39003</name>
</gene>
<evidence type="ECO:0000256" key="1">
    <source>
        <dbReference type="SAM" id="MobiDB-lite"/>
    </source>
</evidence>
<proteinExistence type="predicted"/>
<organism evidence="3 5">
    <name type="scientific">Cymbomonas tetramitiformis</name>
    <dbReference type="NCBI Taxonomy" id="36881"/>
    <lineage>
        <taxon>Eukaryota</taxon>
        <taxon>Viridiplantae</taxon>
        <taxon>Chlorophyta</taxon>
        <taxon>Pyramimonadophyceae</taxon>
        <taxon>Pyramimonadales</taxon>
        <taxon>Pyramimonadaceae</taxon>
        <taxon>Cymbomonas</taxon>
    </lineage>
</organism>
<evidence type="ECO:0000313" key="3">
    <source>
        <dbReference type="EMBL" id="KAK3251669.1"/>
    </source>
</evidence>
<comment type="caution">
    <text evidence="3">The sequence shown here is derived from an EMBL/GenBank/DDBJ whole genome shotgun (WGS) entry which is preliminary data.</text>
</comment>
<protein>
    <submittedName>
        <fullName evidence="3">Uncharacterized protein</fullName>
    </submittedName>
</protein>
<dbReference type="AlphaFoldDB" id="A0AAE0CCF3"/>
<evidence type="ECO:0000313" key="2">
    <source>
        <dbReference type="EMBL" id="KAK3251664.1"/>
    </source>
</evidence>
<reference evidence="3 5" key="1">
    <citation type="journal article" date="2015" name="Genome Biol. Evol.">
        <title>Comparative Genomics of a Bacterivorous Green Alga Reveals Evolutionary Causalities and Consequences of Phago-Mixotrophic Mode of Nutrition.</title>
        <authorList>
            <person name="Burns J.A."/>
            <person name="Paasch A."/>
            <person name="Narechania A."/>
            <person name="Kim E."/>
        </authorList>
    </citation>
    <scope>NUCLEOTIDE SEQUENCE [LARGE SCALE GENOMIC DNA]</scope>
    <source>
        <strain evidence="3">PLY_AMNH</strain>
    </source>
</reference>
<name>A0AAE0CCF3_9CHLO</name>
<dbReference type="Proteomes" id="UP001190700">
    <property type="component" value="Unassembled WGS sequence"/>
</dbReference>
<evidence type="ECO:0000313" key="5">
    <source>
        <dbReference type="Proteomes" id="UP001190700"/>
    </source>
</evidence>
<sequence length="298" mass="33265">MTGVHDDPEFRNATFWGHSASRPEQVVFLKVHHKRAYDMRETLSEGMRCEGLECTIVVNFSDTIGHLGVATDPRDLQFHGREGWAMVRTLRESADEYAKRTLIACAAAAANDEHGAPVHPEILCGGFRTEDYDALLVRSAGRCVLEVLEHDDALCGRVLDAHRVFLRKTGFVYADNNLENVYVGADGEVRFIDVEGSYLATVEEYGEYLRGIGRRSERYTDDVDTLALDWLRHALSVLPDNPRMRALASRICFTPGQEIEAFQPGSPTTPPPAPRGALDRIESVATPQKPPAIRRNLF</sequence>
<keyword evidence="5" id="KW-1185">Reference proteome</keyword>
<evidence type="ECO:0000313" key="4">
    <source>
        <dbReference type="EMBL" id="KAK3272692.1"/>
    </source>
</evidence>
<dbReference type="EMBL" id="LGRX02025897">
    <property type="protein sequence ID" value="KAK3251669.1"/>
    <property type="molecule type" value="Genomic_DNA"/>
</dbReference>